<dbReference type="CDD" id="cd04301">
    <property type="entry name" value="NAT_SF"/>
    <property type="match status" value="1"/>
</dbReference>
<dbReference type="KEGG" id="sscu:CEP64_06215"/>
<sequence length="176" mass="20944">MGESSLRKATRSDIQHINKLTEMAKSIMEHDQNPQWDHRYPLEKHFYEDIDNGDLYLYEENNDIAGYICVNQVHAEWYKQFDWPARTDQAYVIHRMATNPEYKGVAMKMMQFAIDIATEAGTPIIITDTFSLNKRAQRLFEKFDFIKIGEYETNEFPFDKNAPFYAYYKLIENEEK</sequence>
<dbReference type="Gene3D" id="3.40.630.30">
    <property type="match status" value="1"/>
</dbReference>
<gene>
    <name evidence="2" type="ORF">CEP64_06215</name>
</gene>
<evidence type="ECO:0000259" key="1">
    <source>
        <dbReference type="PROSITE" id="PS51186"/>
    </source>
</evidence>
<dbReference type="InterPro" id="IPR016181">
    <property type="entry name" value="Acyl_CoA_acyltransferase"/>
</dbReference>
<feature type="domain" description="N-acetyltransferase" evidence="1">
    <location>
        <begin position="4"/>
        <end position="172"/>
    </location>
</feature>
<dbReference type="Pfam" id="PF00583">
    <property type="entry name" value="Acetyltransf_1"/>
    <property type="match status" value="1"/>
</dbReference>
<evidence type="ECO:0000313" key="3">
    <source>
        <dbReference type="Proteomes" id="UP000197058"/>
    </source>
</evidence>
<dbReference type="InterPro" id="IPR000182">
    <property type="entry name" value="GNAT_dom"/>
</dbReference>
<protein>
    <submittedName>
        <fullName evidence="2">N-acetyltransferase</fullName>
    </submittedName>
</protein>
<dbReference type="RefSeq" id="WP_088592357.1">
    <property type="nucleotide sequence ID" value="NZ_CP022046.2"/>
</dbReference>
<proteinExistence type="predicted"/>
<accession>A0AAI8DHJ2</accession>
<name>A0AAI8DHJ2_MAMSC</name>
<dbReference type="SUPFAM" id="SSF55729">
    <property type="entry name" value="Acyl-CoA N-acyltransferases (Nat)"/>
    <property type="match status" value="1"/>
</dbReference>
<evidence type="ECO:0000313" key="2">
    <source>
        <dbReference type="EMBL" id="ASE34186.1"/>
    </source>
</evidence>
<dbReference type="AlphaFoldDB" id="A0AAI8DHJ2"/>
<reference evidence="3" key="1">
    <citation type="submission" date="2017-06" db="EMBL/GenBank/DDBJ databases">
        <title>FDA dAtabase for Regulatory Grade micrObial Sequences (FDA-ARGOS): Supporting development and validation of Infectious Disease Dx tests.</title>
        <authorList>
            <person name="Goldberg B."/>
            <person name="Campos J."/>
            <person name="Tallon L."/>
            <person name="Sadzewicz L."/>
            <person name="Sengamalay N."/>
            <person name="Ott S."/>
            <person name="Godinez A."/>
            <person name="Nagaraj S."/>
            <person name="Vavikolanu K."/>
            <person name="Nadendla S."/>
            <person name="George J."/>
            <person name="Geyer C."/>
            <person name="Sichtig H."/>
        </authorList>
    </citation>
    <scope>NUCLEOTIDE SEQUENCE [LARGE SCALE GENOMIC DNA]</scope>
    <source>
        <strain evidence="3">FDAARGOS_285</strain>
    </source>
</reference>
<organism evidence="2 3">
    <name type="scientific">Mammaliicoccus sciuri</name>
    <name type="common">Staphylococcus sciuri</name>
    <dbReference type="NCBI Taxonomy" id="1296"/>
    <lineage>
        <taxon>Bacteria</taxon>
        <taxon>Bacillati</taxon>
        <taxon>Bacillota</taxon>
        <taxon>Bacilli</taxon>
        <taxon>Bacillales</taxon>
        <taxon>Staphylococcaceae</taxon>
        <taxon>Mammaliicoccus</taxon>
    </lineage>
</organism>
<dbReference type="Proteomes" id="UP000197058">
    <property type="component" value="Chromosome"/>
</dbReference>
<dbReference type="PROSITE" id="PS51186">
    <property type="entry name" value="GNAT"/>
    <property type="match status" value="1"/>
</dbReference>
<dbReference type="GO" id="GO:0016747">
    <property type="term" value="F:acyltransferase activity, transferring groups other than amino-acyl groups"/>
    <property type="evidence" value="ECO:0007669"/>
    <property type="project" value="InterPro"/>
</dbReference>
<dbReference type="EMBL" id="CP022046">
    <property type="protein sequence ID" value="ASE34186.1"/>
    <property type="molecule type" value="Genomic_DNA"/>
</dbReference>